<reference evidence="2" key="1">
    <citation type="submission" date="2018-05" db="EMBL/GenBank/DDBJ databases">
        <authorList>
            <person name="Lanie J.A."/>
            <person name="Ng W.-L."/>
            <person name="Kazmierczak K.M."/>
            <person name="Andrzejewski T.M."/>
            <person name="Davidsen T.M."/>
            <person name="Wayne K.J."/>
            <person name="Tettelin H."/>
            <person name="Glass J.I."/>
            <person name="Rusch D."/>
            <person name="Podicherti R."/>
            <person name="Tsui H.-C.T."/>
            <person name="Winkler M.E."/>
        </authorList>
    </citation>
    <scope>NUCLEOTIDE SEQUENCE</scope>
</reference>
<evidence type="ECO:0008006" key="3">
    <source>
        <dbReference type="Google" id="ProtNLM"/>
    </source>
</evidence>
<evidence type="ECO:0000256" key="1">
    <source>
        <dbReference type="SAM" id="MobiDB-lite"/>
    </source>
</evidence>
<feature type="non-terminal residue" evidence="2">
    <location>
        <position position="285"/>
    </location>
</feature>
<dbReference type="PANTHER" id="PTHR30189">
    <property type="entry name" value="LPS-ASSEMBLY PROTEIN"/>
    <property type="match status" value="1"/>
</dbReference>
<feature type="compositionally biased region" description="Polar residues" evidence="1">
    <location>
        <begin position="129"/>
        <end position="141"/>
    </location>
</feature>
<dbReference type="PANTHER" id="PTHR30189:SF1">
    <property type="entry name" value="LPS-ASSEMBLY PROTEIN LPTD"/>
    <property type="match status" value="1"/>
</dbReference>
<dbReference type="GO" id="GO:0009279">
    <property type="term" value="C:cell outer membrane"/>
    <property type="evidence" value="ECO:0007669"/>
    <property type="project" value="TreeGrafter"/>
</dbReference>
<sequence>MAGCALMQPLVAQQSQSEEVDSAQYRVLERLRRLARPPGYDSVLYVLDSLQLAEAAEGRRSGAAAGMDSIASGLVGLAGYNLTEYQGGTADFRARERILVLAAPENGRARVISEGMQFEADTSITFNESTGRLSGTGNATFTPPDGDPVDSPSMVYDLSEERGSALDAQTSYSQQGAEWFVRGDMPFAAQDSSFMSHARFTSCEIEEPHYHFETDEIKIVGGNVLVARGVRLYFADVPVLWLPFIAQSLSSGRSSGLLTPRFSVNDIIRSSRGYRRRISNLGFYW</sequence>
<accession>A0A382P0C7</accession>
<dbReference type="GO" id="GO:1990351">
    <property type="term" value="C:transporter complex"/>
    <property type="evidence" value="ECO:0007669"/>
    <property type="project" value="TreeGrafter"/>
</dbReference>
<dbReference type="EMBL" id="UINC01103961">
    <property type="protein sequence ID" value="SVC66766.1"/>
    <property type="molecule type" value="Genomic_DNA"/>
</dbReference>
<name>A0A382P0C7_9ZZZZ</name>
<feature type="region of interest" description="Disordered" evidence="1">
    <location>
        <begin position="129"/>
        <end position="149"/>
    </location>
</feature>
<organism evidence="2">
    <name type="scientific">marine metagenome</name>
    <dbReference type="NCBI Taxonomy" id="408172"/>
    <lineage>
        <taxon>unclassified sequences</taxon>
        <taxon>metagenomes</taxon>
        <taxon>ecological metagenomes</taxon>
    </lineage>
</organism>
<dbReference type="InterPro" id="IPR050218">
    <property type="entry name" value="LptD"/>
</dbReference>
<dbReference type="AlphaFoldDB" id="A0A382P0C7"/>
<protein>
    <recommendedName>
        <fullName evidence="3">LPS-assembly protein LptD</fullName>
    </recommendedName>
</protein>
<evidence type="ECO:0000313" key="2">
    <source>
        <dbReference type="EMBL" id="SVC66766.1"/>
    </source>
</evidence>
<proteinExistence type="predicted"/>
<gene>
    <name evidence="2" type="ORF">METZ01_LOCUS319620</name>
</gene>